<dbReference type="RefSeq" id="WP_315727113.1">
    <property type="nucleotide sequence ID" value="NZ_JAVUPU010000007.1"/>
</dbReference>
<dbReference type="EMBL" id="JAVUPU010000007">
    <property type="protein sequence ID" value="MDT9600012.1"/>
    <property type="molecule type" value="Genomic_DNA"/>
</dbReference>
<keyword evidence="2" id="KW-1185">Reference proteome</keyword>
<reference evidence="1 2" key="1">
    <citation type="submission" date="2023-05" db="EMBL/GenBank/DDBJ databases">
        <authorList>
            <person name="Guo Y."/>
        </authorList>
    </citation>
    <scope>NUCLEOTIDE SEQUENCE [LARGE SCALE GENOMIC DNA]</scope>
    <source>
        <strain evidence="1 2">GR2756</strain>
    </source>
</reference>
<proteinExistence type="predicted"/>
<evidence type="ECO:0000313" key="1">
    <source>
        <dbReference type="EMBL" id="MDT9600012.1"/>
    </source>
</evidence>
<sequence length="172" mass="18763">MMLHWALSAATGAAISISSPGSASPPQGIVSGNYVLDRERSDDAFQAIDRVVAGLSNAKRPLARRMLYKSIAVNRFRISIAGSRVGIAYDDKAPIVVWIGEEPIKWKLIEVLVFDVSAKANGEAISLTFRGDDSERITTYRSVGQDLVVDTTIIIPLLSTPIVYKQIFNRAN</sequence>
<accession>A0ABU3Q9M2</accession>
<name>A0ABU3Q9M2_9SPHN</name>
<gene>
    <name evidence="1" type="ORF">RQX22_13705</name>
</gene>
<comment type="caution">
    <text evidence="1">The sequence shown here is derived from an EMBL/GenBank/DDBJ whole genome shotgun (WGS) entry which is preliminary data.</text>
</comment>
<dbReference type="Proteomes" id="UP001259572">
    <property type="component" value="Unassembled WGS sequence"/>
</dbReference>
<organism evidence="1 2">
    <name type="scientific">Sphingosinicella rhizophila</name>
    <dbReference type="NCBI Taxonomy" id="3050082"/>
    <lineage>
        <taxon>Bacteria</taxon>
        <taxon>Pseudomonadati</taxon>
        <taxon>Pseudomonadota</taxon>
        <taxon>Alphaproteobacteria</taxon>
        <taxon>Sphingomonadales</taxon>
        <taxon>Sphingosinicellaceae</taxon>
        <taxon>Sphingosinicella</taxon>
    </lineage>
</organism>
<evidence type="ECO:0000313" key="2">
    <source>
        <dbReference type="Proteomes" id="UP001259572"/>
    </source>
</evidence>
<protein>
    <submittedName>
        <fullName evidence="1">Uncharacterized protein</fullName>
    </submittedName>
</protein>